<protein>
    <submittedName>
        <fullName evidence="2">Transposase</fullName>
    </submittedName>
</protein>
<dbReference type="OrthoDB" id="53689at2"/>
<dbReference type="RefSeq" id="WP_119100786.1">
    <property type="nucleotide sequence ID" value="NZ_QXMJ01000114.1"/>
</dbReference>
<evidence type="ECO:0000313" key="2">
    <source>
        <dbReference type="EMBL" id="TPQ21647.1"/>
    </source>
</evidence>
<reference evidence="2 3" key="1">
    <citation type="submission" date="2019-06" db="EMBL/GenBank/DDBJ databases">
        <title>Streptomyces sporangiiformans sp. nov., a novel actinomycete isolated from soil in Mount Song.</title>
        <authorList>
            <person name="Han L."/>
        </authorList>
    </citation>
    <scope>NUCLEOTIDE SEQUENCE [LARGE SCALE GENOMIC DNA]</scope>
    <source>
        <strain evidence="2 3">NEAU-SSA 1</strain>
    </source>
</reference>
<dbReference type="AlphaFoldDB" id="A0A505DFC1"/>
<evidence type="ECO:0000313" key="3">
    <source>
        <dbReference type="Proteomes" id="UP000317378"/>
    </source>
</evidence>
<feature type="region of interest" description="Disordered" evidence="1">
    <location>
        <begin position="1"/>
        <end position="39"/>
    </location>
</feature>
<accession>A0A505DFC1</accession>
<feature type="region of interest" description="Disordered" evidence="1">
    <location>
        <begin position="146"/>
        <end position="165"/>
    </location>
</feature>
<dbReference type="Proteomes" id="UP000317378">
    <property type="component" value="Unassembled WGS sequence"/>
</dbReference>
<gene>
    <name evidence="2" type="ORF">FGD71_014145</name>
</gene>
<keyword evidence="3" id="KW-1185">Reference proteome</keyword>
<dbReference type="EMBL" id="VCHX02000114">
    <property type="protein sequence ID" value="TPQ21647.1"/>
    <property type="molecule type" value="Genomic_DNA"/>
</dbReference>
<evidence type="ECO:0000256" key="1">
    <source>
        <dbReference type="SAM" id="MobiDB-lite"/>
    </source>
</evidence>
<name>A0A505DFC1_9ACTN</name>
<feature type="compositionally biased region" description="Basic and acidic residues" evidence="1">
    <location>
        <begin position="1"/>
        <end position="16"/>
    </location>
</feature>
<proteinExistence type="predicted"/>
<sequence>MSRSPWDHEPVDDPRIDLLMPAPATGPHDGGALFPDDFDDHKSGHATAYVSRQYVGSDGRAGNGIVAATSVRADERVHYPPRTLPYLADHPADAMHLPLPSGPTPCHPPLPRCRAPENCPLPPADMAGVVRCTGCARLDRARLQTRQARTGPGRLPGPLRPSDPTPLTLVDVPFGFCRRQLPTNEPPVVSDLARAGAISLPP</sequence>
<comment type="caution">
    <text evidence="2">The sequence shown here is derived from an EMBL/GenBank/DDBJ whole genome shotgun (WGS) entry which is preliminary data.</text>
</comment>
<organism evidence="2 3">
    <name type="scientific">Streptomyces sporangiiformans</name>
    <dbReference type="NCBI Taxonomy" id="2315329"/>
    <lineage>
        <taxon>Bacteria</taxon>
        <taxon>Bacillati</taxon>
        <taxon>Actinomycetota</taxon>
        <taxon>Actinomycetes</taxon>
        <taxon>Kitasatosporales</taxon>
        <taxon>Streptomycetaceae</taxon>
        <taxon>Streptomyces</taxon>
    </lineage>
</organism>